<dbReference type="Proteomes" id="UP000462435">
    <property type="component" value="Unassembled WGS sequence"/>
</dbReference>
<dbReference type="AlphaFoldDB" id="A0A7V8FWL8"/>
<evidence type="ECO:0008006" key="5">
    <source>
        <dbReference type="Google" id="ProtNLM"/>
    </source>
</evidence>
<protein>
    <recommendedName>
        <fullName evidence="5">Transmembrane protein</fullName>
    </recommendedName>
</protein>
<feature type="region of interest" description="Disordered" evidence="1">
    <location>
        <begin position="1"/>
        <end position="28"/>
    </location>
</feature>
<evidence type="ECO:0000256" key="2">
    <source>
        <dbReference type="SAM" id="Phobius"/>
    </source>
</evidence>
<evidence type="ECO:0000256" key="1">
    <source>
        <dbReference type="SAM" id="MobiDB-lite"/>
    </source>
</evidence>
<dbReference type="EMBL" id="WNDX01000061">
    <property type="protein sequence ID" value="KAF1043375.1"/>
    <property type="molecule type" value="Genomic_DNA"/>
</dbReference>
<proteinExistence type="predicted"/>
<name>A0A7V8FWL8_9BURK</name>
<gene>
    <name evidence="3" type="ORF">GAK35_02229</name>
</gene>
<reference evidence="4" key="1">
    <citation type="journal article" date="2020" name="MBio">
        <title>Horizontal gene transfer to a defensive symbiont with a reduced genome amongst a multipartite beetle microbiome.</title>
        <authorList>
            <person name="Waterworth S.C."/>
            <person name="Florez L.V."/>
            <person name="Rees E.R."/>
            <person name="Hertweck C."/>
            <person name="Kaltenpoth M."/>
            <person name="Kwan J.C."/>
        </authorList>
    </citation>
    <scope>NUCLEOTIDE SEQUENCE [LARGE SCALE GENOMIC DNA]</scope>
</reference>
<keyword evidence="2" id="KW-0812">Transmembrane</keyword>
<comment type="caution">
    <text evidence="3">The sequence shown here is derived from an EMBL/GenBank/DDBJ whole genome shotgun (WGS) entry which is preliminary data.</text>
</comment>
<keyword evidence="2" id="KW-0472">Membrane</keyword>
<feature type="transmembrane region" description="Helical" evidence="2">
    <location>
        <begin position="41"/>
        <end position="60"/>
    </location>
</feature>
<evidence type="ECO:0000313" key="3">
    <source>
        <dbReference type="EMBL" id="KAF1043375.1"/>
    </source>
</evidence>
<accession>A0A7V8FWL8</accession>
<organism evidence="3 4">
    <name type="scientific">Herbaspirillum frisingense</name>
    <dbReference type="NCBI Taxonomy" id="92645"/>
    <lineage>
        <taxon>Bacteria</taxon>
        <taxon>Pseudomonadati</taxon>
        <taxon>Pseudomonadota</taxon>
        <taxon>Betaproteobacteria</taxon>
        <taxon>Burkholderiales</taxon>
        <taxon>Oxalobacteraceae</taxon>
        <taxon>Herbaspirillum</taxon>
    </lineage>
</organism>
<keyword evidence="2" id="KW-1133">Transmembrane helix</keyword>
<evidence type="ECO:0000313" key="4">
    <source>
        <dbReference type="Proteomes" id="UP000462435"/>
    </source>
</evidence>
<feature type="transmembrane region" description="Helical" evidence="2">
    <location>
        <begin position="95"/>
        <end position="115"/>
    </location>
</feature>
<sequence>MHSEAMSGCGGAGGVSPRDTGGQGPSRKMDWCRRHRQTRRWCALGVVAIPLVFGFLWLQFSAARETGELLYADRYCGCRDVVAGWVSDYVWTQMIWLPCNALFLLIWVALAVKLWSGKRRPR</sequence>